<accession>A0A8T2C024</accession>
<name>A0A8T2C024_ARASU</name>
<evidence type="ECO:0000313" key="2">
    <source>
        <dbReference type="EMBL" id="KAG7590494.1"/>
    </source>
</evidence>
<organism evidence="2 3">
    <name type="scientific">Arabidopsis suecica</name>
    <name type="common">Swedish thale-cress</name>
    <name type="synonym">Cardaminopsis suecica</name>
    <dbReference type="NCBI Taxonomy" id="45249"/>
    <lineage>
        <taxon>Eukaryota</taxon>
        <taxon>Viridiplantae</taxon>
        <taxon>Streptophyta</taxon>
        <taxon>Embryophyta</taxon>
        <taxon>Tracheophyta</taxon>
        <taxon>Spermatophyta</taxon>
        <taxon>Magnoliopsida</taxon>
        <taxon>eudicotyledons</taxon>
        <taxon>Gunneridae</taxon>
        <taxon>Pentapetalae</taxon>
        <taxon>rosids</taxon>
        <taxon>malvids</taxon>
        <taxon>Brassicales</taxon>
        <taxon>Brassicaceae</taxon>
        <taxon>Camelineae</taxon>
        <taxon>Arabidopsis</taxon>
    </lineage>
</organism>
<protein>
    <recommendedName>
        <fullName evidence="1">K-box domain-containing protein</fullName>
    </recommendedName>
</protein>
<reference evidence="2 3" key="1">
    <citation type="submission" date="2020-12" db="EMBL/GenBank/DDBJ databases">
        <title>Concerted genomic and epigenomic changes stabilize Arabidopsis allopolyploids.</title>
        <authorList>
            <person name="Chen Z."/>
        </authorList>
    </citation>
    <scope>NUCLEOTIDE SEQUENCE [LARGE SCALE GENOMIC DNA]</scope>
    <source>
        <strain evidence="2">As9502</strain>
        <tissue evidence="2">Leaf</tissue>
    </source>
</reference>
<feature type="domain" description="K-box" evidence="1">
    <location>
        <begin position="109"/>
        <end position="136"/>
    </location>
</feature>
<sequence length="145" mass="16503">MDQAVERASLGCAMVSYHFFARSHFFQDLSWSNRCVSARVCRSHGFLCVGLFALRTAYSHTPEASVHSENEMIRIKEGWSRESHSNANLFLDGSIYQAPQLWSVFADPVGEDLEPMNFKDLQNLEQQLETALKQTLSLQKREGDT</sequence>
<proteinExistence type="predicted"/>
<dbReference type="GO" id="GO:0005634">
    <property type="term" value="C:nucleus"/>
    <property type="evidence" value="ECO:0007669"/>
    <property type="project" value="InterPro"/>
</dbReference>
<dbReference type="Proteomes" id="UP000694251">
    <property type="component" value="Chromosome 7"/>
</dbReference>
<dbReference type="EMBL" id="JAEFBJ010000007">
    <property type="protein sequence ID" value="KAG7590494.1"/>
    <property type="molecule type" value="Genomic_DNA"/>
</dbReference>
<gene>
    <name evidence="2" type="ORF">ISN44_As07g026520</name>
</gene>
<comment type="caution">
    <text evidence="2">The sequence shown here is derived from an EMBL/GenBank/DDBJ whole genome shotgun (WGS) entry which is preliminary data.</text>
</comment>
<keyword evidence="3" id="KW-1185">Reference proteome</keyword>
<dbReference type="Pfam" id="PF01486">
    <property type="entry name" value="K-box"/>
    <property type="match status" value="1"/>
</dbReference>
<evidence type="ECO:0000259" key="1">
    <source>
        <dbReference type="Pfam" id="PF01486"/>
    </source>
</evidence>
<dbReference type="GO" id="GO:0003700">
    <property type="term" value="F:DNA-binding transcription factor activity"/>
    <property type="evidence" value="ECO:0007669"/>
    <property type="project" value="InterPro"/>
</dbReference>
<dbReference type="AlphaFoldDB" id="A0A8T2C024"/>
<evidence type="ECO:0000313" key="3">
    <source>
        <dbReference type="Proteomes" id="UP000694251"/>
    </source>
</evidence>
<dbReference type="InterPro" id="IPR002487">
    <property type="entry name" value="TF_Kbox"/>
</dbReference>